<organism evidence="1">
    <name type="scientific">Ensete ventricosum</name>
    <name type="common">Abyssinian banana</name>
    <name type="synonym">Musa ensete</name>
    <dbReference type="NCBI Taxonomy" id="4639"/>
    <lineage>
        <taxon>Eukaryota</taxon>
        <taxon>Viridiplantae</taxon>
        <taxon>Streptophyta</taxon>
        <taxon>Embryophyta</taxon>
        <taxon>Tracheophyta</taxon>
        <taxon>Spermatophyta</taxon>
        <taxon>Magnoliopsida</taxon>
        <taxon>Liliopsida</taxon>
        <taxon>Zingiberales</taxon>
        <taxon>Musaceae</taxon>
        <taxon>Ensete</taxon>
    </lineage>
</organism>
<proteinExistence type="predicted"/>
<sequence>MLAWGASNGGYSCYDPRGAVTGLGRQRLALLRSRVGDAVGQVEAIRKQRWECRCYCVWLKAGAIVEESVDTWAIDGRWGYQQ</sequence>
<accession>A0A445MB79</accession>
<dbReference type="AlphaFoldDB" id="A0A445MB79"/>
<evidence type="ECO:0000313" key="1">
    <source>
        <dbReference type="EMBL" id="RZR71438.1"/>
    </source>
</evidence>
<dbReference type="EMBL" id="KV875532">
    <property type="protein sequence ID" value="RZR71438.1"/>
    <property type="molecule type" value="Genomic_DNA"/>
</dbReference>
<reference evidence="1" key="1">
    <citation type="journal article" date="2018" name="Data Brief">
        <title>Genome sequence data from 17 accessions of Ensete ventricosum, a staple food crop for millions in Ethiopia.</title>
        <authorList>
            <person name="Yemataw Z."/>
            <person name="Muzemil S."/>
            <person name="Ambachew D."/>
            <person name="Tripathi L."/>
            <person name="Tesfaye K."/>
            <person name="Chala A."/>
            <person name="Farbos A."/>
            <person name="O'Neill P."/>
            <person name="Moore K."/>
            <person name="Grant M."/>
            <person name="Studholme D.J."/>
        </authorList>
    </citation>
    <scope>NUCLEOTIDE SEQUENCE [LARGE SCALE GENOMIC DNA]</scope>
    <source>
        <tissue evidence="1">Leaf</tissue>
    </source>
</reference>
<name>A0A445MB79_ENSVE</name>
<gene>
    <name evidence="1" type="ORF">BHM03_00005141</name>
</gene>
<dbReference type="Proteomes" id="UP000290560">
    <property type="component" value="Unassembled WGS sequence"/>
</dbReference>
<protein>
    <submittedName>
        <fullName evidence="1">Uncharacterized protein</fullName>
    </submittedName>
</protein>